<geneLocation type="mitochondrion" evidence="3"/>
<dbReference type="GO" id="GO:0045292">
    <property type="term" value="P:mRNA cis splicing, via spliceosome"/>
    <property type="evidence" value="ECO:0007669"/>
    <property type="project" value="TreeGrafter"/>
</dbReference>
<accession>L8B9I0</accession>
<feature type="domain" description="Homing endonuclease LAGLIDADG" evidence="2">
    <location>
        <begin position="61"/>
        <end position="236"/>
    </location>
</feature>
<dbReference type="InterPro" id="IPR004860">
    <property type="entry name" value="LAGLIDADG_dom"/>
</dbReference>
<dbReference type="SUPFAM" id="SSF55608">
    <property type="entry name" value="Homing endonucleases"/>
    <property type="match status" value="1"/>
</dbReference>
<dbReference type="GeneID" id="14469610"/>
<dbReference type="GO" id="GO:0004519">
    <property type="term" value="F:endonuclease activity"/>
    <property type="evidence" value="ECO:0007669"/>
    <property type="project" value="InterPro"/>
</dbReference>
<gene>
    <name evidence="3" type="ORF">Pra_mt0318</name>
</gene>
<dbReference type="RefSeq" id="YP_007374949.1">
    <property type="nucleotide sequence ID" value="NC_020148.1"/>
</dbReference>
<dbReference type="AlphaFoldDB" id="L8B9I0"/>
<reference evidence="3" key="1">
    <citation type="journal article" date="2014" name="PLoS ONE">
        <title>Mitochondrial Genome of Phlebia radiata Is the Second Largest (156 kbp) among Fungi and Features Signs of Genome Flexibility and Recent Recombination Events.</title>
        <authorList>
            <person name="Salavirta H."/>
            <person name="Oksanen I."/>
            <person name="Kuuskeri J."/>
            <person name="Makela M."/>
            <person name="Laine P."/>
            <person name="Paulin L."/>
            <person name="Lundell T."/>
        </authorList>
    </citation>
    <scope>NUCLEOTIDE SEQUENCE</scope>
    <source>
        <strain evidence="3">79</strain>
    </source>
</reference>
<dbReference type="GO" id="GO:0000373">
    <property type="term" value="P:Group II intron splicing"/>
    <property type="evidence" value="ECO:0007669"/>
    <property type="project" value="TreeGrafter"/>
</dbReference>
<evidence type="ECO:0000259" key="2">
    <source>
        <dbReference type="Pfam" id="PF03161"/>
    </source>
</evidence>
<dbReference type="EMBL" id="HE613568">
    <property type="protein sequence ID" value="CCF07386.1"/>
    <property type="molecule type" value="Genomic_DNA"/>
</dbReference>
<dbReference type="Pfam" id="PF03161">
    <property type="entry name" value="LAGLIDADG_2"/>
    <property type="match status" value="1"/>
</dbReference>
<dbReference type="PANTHER" id="PTHR47539:SF1">
    <property type="entry name" value="PENTATRICOPEPTIDE REPEAT-CONTAINING PROTEIN OTP51, CHLOROPLASTIC"/>
    <property type="match status" value="1"/>
</dbReference>
<evidence type="ECO:0000313" key="3">
    <source>
        <dbReference type="EMBL" id="CCF07386.1"/>
    </source>
</evidence>
<protein>
    <recommendedName>
        <fullName evidence="2">Homing endonuclease LAGLIDADG domain-containing protein</fullName>
    </recommendedName>
</protein>
<name>L8B9I0_PHLRA</name>
<dbReference type="PANTHER" id="PTHR47539">
    <property type="entry name" value="PENTATRICOPEPTIDE REPEAT-CONTAINING PROTEIN OTP51, CHLOROPLASTIC"/>
    <property type="match status" value="1"/>
</dbReference>
<keyword evidence="3" id="KW-0496">Mitochondrion</keyword>
<dbReference type="InterPro" id="IPR052500">
    <property type="entry name" value="Chloro/Mito_RNA_Process"/>
</dbReference>
<comment type="function">
    <text evidence="1">Mitochondrial DNA endonuclease involved in intron homing.</text>
</comment>
<sequence length="256" mass="30129">MKIFIPPILKINGWYYLNIRDLITSISLVCTKKYSTQFKKRLTSVERSQIIIAIESPLHESIIGLLLGDGHVQKRSILGNSRFIYAQSSLRIHHINYFKHVLELFKPYLSKNFNYKEKTFTDNRTNKEYKSVHFATLSLPCFNYYRDMFYDSNNLKIVPLNIKNLLTPRGLAYWIMDDGSLQNKGLHLNTYGFTHEGILNLKETLVNLFGENSLKCSIHKHKKGERIYIWEESMECLRNNISQFMVKDMLYKLNSQ</sequence>
<organism evidence="3">
    <name type="scientific">Phlebia radiata</name>
    <name type="common">White-rot fungus</name>
    <dbReference type="NCBI Taxonomy" id="5308"/>
    <lineage>
        <taxon>Eukaryota</taxon>
        <taxon>Fungi</taxon>
        <taxon>Dikarya</taxon>
        <taxon>Basidiomycota</taxon>
        <taxon>Agaricomycotina</taxon>
        <taxon>Agaricomycetes</taxon>
        <taxon>Polyporales</taxon>
        <taxon>Meruliaceae</taxon>
        <taxon>Phlebia</taxon>
    </lineage>
</organism>
<dbReference type="InterPro" id="IPR027434">
    <property type="entry name" value="Homing_endonucl"/>
</dbReference>
<proteinExistence type="predicted"/>
<dbReference type="Gene3D" id="3.10.28.10">
    <property type="entry name" value="Homing endonucleases"/>
    <property type="match status" value="2"/>
</dbReference>
<evidence type="ECO:0000256" key="1">
    <source>
        <dbReference type="ARBA" id="ARBA00002670"/>
    </source>
</evidence>